<feature type="transmembrane region" description="Helical" evidence="1">
    <location>
        <begin position="6"/>
        <end position="29"/>
    </location>
</feature>
<feature type="transmembrane region" description="Helical" evidence="1">
    <location>
        <begin position="250"/>
        <end position="272"/>
    </location>
</feature>
<dbReference type="OrthoDB" id="10252746at2759"/>
<name>A0A4Z1T308_GIAMU</name>
<sequence>MDKNSVLLYLRVTANTISLILTLTFYILVFKRQTDALNVVRVREVVHAYYLLSLLAQVLFMPQSILVNLIKEKLLVGDRPRRIWELVSLALYTEVEEIIPAFLVALVIVSALDTINNTAKLWKVVLWGMTAYVPITFLVHVGCLMSPDFCASTPMVEKIILYARELFVCIPYFLSLVFIVILFRKGREIQEMDRAVALMNEQGFEETIQNTALRRWQVTTLFILRSLSMTISLVWNVTWVTLYFQTTPPFPIQLTEVALYLAYNALNASVFFMKRRRRPLAAPLVAFSVESTEVNDQ</sequence>
<comment type="caution">
    <text evidence="2">The sequence shown here is derived from an EMBL/GenBank/DDBJ whole genome shotgun (WGS) entry which is preliminary data.</text>
</comment>
<keyword evidence="1" id="KW-1133">Transmembrane helix</keyword>
<feature type="transmembrane region" description="Helical" evidence="1">
    <location>
        <begin position="159"/>
        <end position="183"/>
    </location>
</feature>
<evidence type="ECO:0000256" key="1">
    <source>
        <dbReference type="SAM" id="Phobius"/>
    </source>
</evidence>
<gene>
    <name evidence="2" type="ORF">GMRT_15000</name>
</gene>
<feature type="transmembrane region" description="Helical" evidence="1">
    <location>
        <begin position="124"/>
        <end position="147"/>
    </location>
</feature>
<feature type="transmembrane region" description="Helical" evidence="1">
    <location>
        <begin position="90"/>
        <end position="112"/>
    </location>
</feature>
<feature type="transmembrane region" description="Helical" evidence="1">
    <location>
        <begin position="49"/>
        <end position="70"/>
    </location>
</feature>
<organism evidence="2 3">
    <name type="scientific">Giardia muris</name>
    <dbReference type="NCBI Taxonomy" id="5742"/>
    <lineage>
        <taxon>Eukaryota</taxon>
        <taxon>Metamonada</taxon>
        <taxon>Diplomonadida</taxon>
        <taxon>Hexamitidae</taxon>
        <taxon>Giardiinae</taxon>
        <taxon>Giardia</taxon>
    </lineage>
</organism>
<dbReference type="VEuPathDB" id="GiardiaDB:GMRT_15000"/>
<keyword evidence="3" id="KW-1185">Reference proteome</keyword>
<keyword evidence="1" id="KW-0472">Membrane</keyword>
<feature type="transmembrane region" description="Helical" evidence="1">
    <location>
        <begin position="222"/>
        <end position="244"/>
    </location>
</feature>
<evidence type="ECO:0000313" key="2">
    <source>
        <dbReference type="EMBL" id="TNJ27437.1"/>
    </source>
</evidence>
<accession>A0A4Z1T308</accession>
<evidence type="ECO:0000313" key="3">
    <source>
        <dbReference type="Proteomes" id="UP000315496"/>
    </source>
</evidence>
<proteinExistence type="predicted"/>
<keyword evidence="1" id="KW-0812">Transmembrane</keyword>
<reference evidence="2 3" key="1">
    <citation type="submission" date="2019-05" db="EMBL/GenBank/DDBJ databases">
        <title>The compact genome of Giardia muris reveals important steps in the evolution of intestinal protozoan parasites.</title>
        <authorList>
            <person name="Xu F."/>
            <person name="Jimenez-Gonzalez A."/>
            <person name="Einarsson E."/>
            <person name="Astvaldsson A."/>
            <person name="Peirasmaki D."/>
            <person name="Eckmann L."/>
            <person name="Andersson J.O."/>
            <person name="Svard S.G."/>
            <person name="Jerlstrom-Hultqvist J."/>
        </authorList>
    </citation>
    <scope>NUCLEOTIDE SEQUENCE [LARGE SCALE GENOMIC DNA]</scope>
    <source>
        <strain evidence="2 3">Roberts-Thomson</strain>
    </source>
</reference>
<dbReference type="EMBL" id="VDLU01000003">
    <property type="protein sequence ID" value="TNJ27437.1"/>
    <property type="molecule type" value="Genomic_DNA"/>
</dbReference>
<dbReference type="AlphaFoldDB" id="A0A4Z1T308"/>
<protein>
    <submittedName>
        <fullName evidence="2">Uncharacterized protein</fullName>
    </submittedName>
</protein>
<dbReference type="Proteomes" id="UP000315496">
    <property type="component" value="Chromosome 3"/>
</dbReference>